<keyword evidence="1" id="KW-0812">Transmembrane</keyword>
<dbReference type="Proteomes" id="UP000583101">
    <property type="component" value="Unassembled WGS sequence"/>
</dbReference>
<keyword evidence="1" id="KW-1133">Transmembrane helix</keyword>
<reference evidence="2 5" key="3">
    <citation type="submission" date="2020-08" db="EMBL/GenBank/DDBJ databases">
        <title>Genomic Encyclopedia of Type Strains, Phase IV (KMG-IV): sequencing the most valuable type-strain genomes for metagenomic binning, comparative biology and taxonomic classification.</title>
        <authorList>
            <person name="Goeker M."/>
        </authorList>
    </citation>
    <scope>NUCLEOTIDE SEQUENCE [LARGE SCALE GENOMIC DNA]</scope>
    <source>
        <strain evidence="2 5">DSM 100995</strain>
    </source>
</reference>
<keyword evidence="5" id="KW-1185">Reference proteome</keyword>
<keyword evidence="1" id="KW-0472">Membrane</keyword>
<accession>A0A4Y8AHQ3</accession>
<reference evidence="3" key="2">
    <citation type="submission" date="2019-03" db="EMBL/GenBank/DDBJ databases">
        <authorList>
            <person name="Yan Y.-Q."/>
            <person name="Du Z.-J."/>
        </authorList>
    </citation>
    <scope>NUCLEOTIDE SEQUENCE</scope>
    <source>
        <strain evidence="3">PP-F2FG21</strain>
    </source>
</reference>
<dbReference type="Proteomes" id="UP000297248">
    <property type="component" value="Unassembled WGS sequence"/>
</dbReference>
<organism evidence="3 4">
    <name type="scientific">Mucilaginibacter phyllosphaerae</name>
    <dbReference type="NCBI Taxonomy" id="1812349"/>
    <lineage>
        <taxon>Bacteria</taxon>
        <taxon>Pseudomonadati</taxon>
        <taxon>Bacteroidota</taxon>
        <taxon>Sphingobacteriia</taxon>
        <taxon>Sphingobacteriales</taxon>
        <taxon>Sphingobacteriaceae</taxon>
        <taxon>Mucilaginibacter</taxon>
    </lineage>
</organism>
<evidence type="ECO:0000313" key="5">
    <source>
        <dbReference type="Proteomes" id="UP000583101"/>
    </source>
</evidence>
<evidence type="ECO:0000256" key="1">
    <source>
        <dbReference type="SAM" id="Phobius"/>
    </source>
</evidence>
<sequence>MIELLPGEKMIASMDAGQIVLTSMRLKVFSPGRVVAVRLNQIHSIEFQERMNHLILLIPLIGILISFAAKGEPRLFAWLAIPIGLALYVKYKKKYLVIKATGGPILYDVEYVPKKDIARFMHLVEKAIGEYRG</sequence>
<feature type="transmembrane region" description="Helical" evidence="1">
    <location>
        <begin position="75"/>
        <end position="91"/>
    </location>
</feature>
<proteinExistence type="predicted"/>
<dbReference type="RefSeq" id="WP_134334449.1">
    <property type="nucleotide sequence ID" value="NZ_BMCZ01000013.1"/>
</dbReference>
<dbReference type="EMBL" id="JACIEG010000010">
    <property type="protein sequence ID" value="MBB3971339.1"/>
    <property type="molecule type" value="Genomic_DNA"/>
</dbReference>
<feature type="transmembrane region" description="Helical" evidence="1">
    <location>
        <begin position="51"/>
        <end position="69"/>
    </location>
</feature>
<evidence type="ECO:0000313" key="2">
    <source>
        <dbReference type="EMBL" id="MBB3971339.1"/>
    </source>
</evidence>
<evidence type="ECO:0000313" key="3">
    <source>
        <dbReference type="EMBL" id="TEW68608.1"/>
    </source>
</evidence>
<comment type="caution">
    <text evidence="3">The sequence shown here is derived from an EMBL/GenBank/DDBJ whole genome shotgun (WGS) entry which is preliminary data.</text>
</comment>
<name>A0A4Y8AHQ3_9SPHI</name>
<dbReference type="AlphaFoldDB" id="A0A4Y8AHQ3"/>
<protein>
    <submittedName>
        <fullName evidence="3">Uncharacterized protein</fullName>
    </submittedName>
</protein>
<gene>
    <name evidence="3" type="ORF">E2R65_00115</name>
    <name evidence="2" type="ORF">GGR35_003967</name>
</gene>
<dbReference type="EMBL" id="SNQG01000001">
    <property type="protein sequence ID" value="TEW68608.1"/>
    <property type="molecule type" value="Genomic_DNA"/>
</dbReference>
<dbReference type="OrthoDB" id="9838101at2"/>
<reference evidence="3 4" key="1">
    <citation type="journal article" date="2016" name="Int. J. Syst. Evol. Microbiol.">
        <title>Proposal of Mucilaginibacter phyllosphaerae sp. nov. isolated from the phyllosphere of Galium album.</title>
        <authorList>
            <person name="Aydogan E.L."/>
            <person name="Busse H.J."/>
            <person name="Moser G."/>
            <person name="Muller C."/>
            <person name="Kampfer P."/>
            <person name="Glaeser S.P."/>
        </authorList>
    </citation>
    <scope>NUCLEOTIDE SEQUENCE [LARGE SCALE GENOMIC DNA]</scope>
    <source>
        <strain evidence="3 4">PP-F2FG21</strain>
    </source>
</reference>
<evidence type="ECO:0000313" key="4">
    <source>
        <dbReference type="Proteomes" id="UP000297248"/>
    </source>
</evidence>